<dbReference type="GO" id="GO:0003964">
    <property type="term" value="F:RNA-directed DNA polymerase activity"/>
    <property type="evidence" value="ECO:0007669"/>
    <property type="project" value="UniProtKB-KW"/>
</dbReference>
<dbReference type="Pfam" id="PF13966">
    <property type="entry name" value="zf-RVT"/>
    <property type="match status" value="1"/>
</dbReference>
<accession>A0A8T1Z064</accession>
<keyword evidence="5" id="KW-1185">Reference proteome</keyword>
<dbReference type="InterPro" id="IPR025558">
    <property type="entry name" value="DUF4283"/>
</dbReference>
<evidence type="ECO:0000313" key="5">
    <source>
        <dbReference type="Proteomes" id="UP000694240"/>
    </source>
</evidence>
<feature type="domain" description="Cyclic nucleotide-binding" evidence="2">
    <location>
        <begin position="250"/>
        <end position="289"/>
    </location>
</feature>
<feature type="domain" description="Reverse transcriptase" evidence="3">
    <location>
        <begin position="813"/>
        <end position="1091"/>
    </location>
</feature>
<feature type="region of interest" description="Disordered" evidence="1">
    <location>
        <begin position="306"/>
        <end position="342"/>
    </location>
</feature>
<organism evidence="4 5">
    <name type="scientific">Arabidopsis thaliana x Arabidopsis arenosa</name>
    <dbReference type="NCBI Taxonomy" id="1240361"/>
    <lineage>
        <taxon>Eukaryota</taxon>
        <taxon>Viridiplantae</taxon>
        <taxon>Streptophyta</taxon>
        <taxon>Embryophyta</taxon>
        <taxon>Tracheophyta</taxon>
        <taxon>Spermatophyta</taxon>
        <taxon>Magnoliopsida</taxon>
        <taxon>eudicotyledons</taxon>
        <taxon>Gunneridae</taxon>
        <taxon>Pentapetalae</taxon>
        <taxon>rosids</taxon>
        <taxon>malvids</taxon>
        <taxon>Brassicales</taxon>
        <taxon>Brassicaceae</taxon>
        <taxon>Camelineae</taxon>
        <taxon>Arabidopsis</taxon>
    </lineage>
</organism>
<dbReference type="InterPro" id="IPR000477">
    <property type="entry name" value="RT_dom"/>
</dbReference>
<protein>
    <submittedName>
        <fullName evidence="4">Reverse transcriptase zinc-binding domain</fullName>
    </submittedName>
</protein>
<keyword evidence="4" id="KW-0695">RNA-directed DNA polymerase</keyword>
<sequence>MSEPENSVSLPGDSSSPQPKQQSYAAVVNKRPSLKKFNYEVSLVDGVPTIEVPPEVINDSVPLWEDFLVGRFPSSAPHVAKIHVIVNKIWTLGDKSVKIDVFEQNSKSVKFRIRDASTRLRVLRRGMWNIAGIPMILAKWSPIPEDAQPEITTMPLWVTLKNVPHSLYSWEGLGFLTSPIGHPVRLHPETELCSNFEEAKVFVEVNLQQSLPNSFRFKLNQKTDATVEFSYPWLPPRCSRCEKWGHLEDVCVTKKGSPSKATVGDLEEGEFVGESALVNTEAAVSAPRAEQLDSNLAKSREVLQEKTLETGPMQDTQQNSKETEGWSLISPGKGRKSNEKNRKSLEFGQVTILSASRFSVLDDNTGELHAKEDDPTVKAGSDQSTQNMKVDDTAASTAASDETAKKSIPSEKLGATEEIFMSFVYASNLVEERKELWEDLKHHYGSPMMQNKPWSIIGDFNEILDGEEHSNFENSPSIPAGMRDFQEMVRFCSLVDMSSHGPLFTWCNKRDEGGLICKKLDRVLVNEVWNRTFPDSYSVFEPGGCSDHLRCRIKFGPELQRKRGPFKFSNVLVQAPEFLATVQTFWDSTPVLFHSTSAMFRFSKKLKALKPILRELGRNNLHALSRRVDEAFKILCDKQKDTLDSPTMAAMEEEDQAYTTWEHVTDLEEGFLKQKSKLHWLDVGDKNNKYFHNAVKTRLAQNAIREIQRVDGSIATKQEDIKTEAVRFFEEFLTHQPADYEETSVDHLKQILDFRCLESDQAGLVQEITEEEIRNVLFKMPGNKAPGPDGFTVEFFKQTWAILGSDFVTAIQSFFLKGFLPKGVNTTILALIPKKIEAKEMKDYRPISCCNIMYKVISKILAKRLKRILPTSISPNQSAFIQDRLMLENQLLASEIVKDYHKDSVSARCALKIDISKAFDSVQWSFLVNILKAFNIPETFIHWIEVCIGTASFSVQVNGELAGFFRSNRGLRQGCSLSPYLFVICMNVLSRMLDKAAVDKKIGYHPRCKNMSLTHLCFADDILVFSDGISRSVAGILRIFDQFAAISGLKISLEKSTLFMAGVTPQHRETILSQFPLAVGSLPVRYLGLPLLTRSMTRADYLPLLERIRTRITSWTGRFLSFAGRLQLIKSVLSSLTNFWLSAFRLPSKCIKEIESMFSAFLWSGPDLKPKKAKVAWRDVCKPIKEGGLGLRLLSETNTVSILKLIWRLVSARDSLWVNWVRKNLIRNGNFWSIRGNNSSGSWMWRKILKYRHKARPLHKMEVKSGSDTSFWHDVWCPLGCLYGILGPRGSIDLGIAPQSSVANALATHRRRRHRLQILNTIEEELDSLRNRASPMDKDIHLWKRKNDSHKCKFSSQETWHLIREHNPVCEWYKAVWFLYSTPKYAFITWLAFQNRLATGDRLLRWNANANGTCVLCGVGVETRNHLFFSCSYSSQVWTALSRGVMAHKFTTSWVSLLPILTDSFASRYQSFVTRYVFQLTIHSIWRERNGRRHGDTPIPATKLTSIIDKSVRNRLSTMATSGSSNYEGILRFWFHTRGL</sequence>
<evidence type="ECO:0000259" key="2">
    <source>
        <dbReference type="PROSITE" id="PS50042"/>
    </source>
</evidence>
<dbReference type="CDD" id="cd01650">
    <property type="entry name" value="RT_nLTR_like"/>
    <property type="match status" value="1"/>
</dbReference>
<feature type="region of interest" description="Disordered" evidence="1">
    <location>
        <begin position="366"/>
        <end position="409"/>
    </location>
</feature>
<dbReference type="Pfam" id="PF00078">
    <property type="entry name" value="RVT_1"/>
    <property type="match status" value="1"/>
</dbReference>
<comment type="caution">
    <text evidence="4">The sequence shown here is derived from an EMBL/GenBank/DDBJ whole genome shotgun (WGS) entry which is preliminary data.</text>
</comment>
<evidence type="ECO:0000313" key="4">
    <source>
        <dbReference type="EMBL" id="KAG7551603.1"/>
    </source>
</evidence>
<evidence type="ECO:0000256" key="1">
    <source>
        <dbReference type="SAM" id="MobiDB-lite"/>
    </source>
</evidence>
<gene>
    <name evidence="4" type="ORF">ISN45_Aa06g022700</name>
</gene>
<dbReference type="PANTHER" id="PTHR33116">
    <property type="entry name" value="REVERSE TRANSCRIPTASE ZINC-BINDING DOMAIN-CONTAINING PROTEIN-RELATED-RELATED"/>
    <property type="match status" value="1"/>
</dbReference>
<dbReference type="InterPro" id="IPR026960">
    <property type="entry name" value="RVT-Znf"/>
</dbReference>
<name>A0A8T1Z064_9BRAS</name>
<proteinExistence type="predicted"/>
<feature type="region of interest" description="Disordered" evidence="1">
    <location>
        <begin position="1"/>
        <end position="25"/>
    </location>
</feature>
<feature type="compositionally biased region" description="Basic and acidic residues" evidence="1">
    <location>
        <begin position="366"/>
        <end position="376"/>
    </location>
</feature>
<dbReference type="EMBL" id="JAEFBK010000011">
    <property type="protein sequence ID" value="KAG7551603.1"/>
    <property type="molecule type" value="Genomic_DNA"/>
</dbReference>
<reference evidence="4 5" key="1">
    <citation type="submission" date="2020-12" db="EMBL/GenBank/DDBJ databases">
        <title>Concerted genomic and epigenomic changes stabilize Arabidopsis allopolyploids.</title>
        <authorList>
            <person name="Chen Z."/>
        </authorList>
    </citation>
    <scope>NUCLEOTIDE SEQUENCE [LARGE SCALE GENOMIC DNA]</scope>
    <source>
        <strain evidence="4">Allo738</strain>
        <tissue evidence="4">Leaf</tissue>
    </source>
</reference>
<keyword evidence="4" id="KW-0808">Transferase</keyword>
<feature type="compositionally biased region" description="Polar residues" evidence="1">
    <location>
        <begin position="1"/>
        <end position="24"/>
    </location>
</feature>
<dbReference type="InterPro" id="IPR000595">
    <property type="entry name" value="cNMP-bd_dom"/>
</dbReference>
<keyword evidence="4" id="KW-0548">Nucleotidyltransferase</keyword>
<evidence type="ECO:0000259" key="3">
    <source>
        <dbReference type="PROSITE" id="PS50878"/>
    </source>
</evidence>
<dbReference type="Pfam" id="PF14111">
    <property type="entry name" value="DUF4283"/>
    <property type="match status" value="1"/>
</dbReference>
<dbReference type="PANTHER" id="PTHR33116:SF80">
    <property type="entry name" value="REVERSE TRANSCRIPTASE ZINC-BINDING DOMAIN-CONTAINING PROTEIN"/>
    <property type="match status" value="1"/>
</dbReference>
<dbReference type="PROSITE" id="PS50878">
    <property type="entry name" value="RT_POL"/>
    <property type="match status" value="1"/>
</dbReference>
<dbReference type="PROSITE" id="PS50042">
    <property type="entry name" value="CNMP_BINDING_3"/>
    <property type="match status" value="1"/>
</dbReference>
<dbReference type="Proteomes" id="UP000694240">
    <property type="component" value="Chromosome 11"/>
</dbReference>